<feature type="region of interest" description="Disordered" evidence="1">
    <location>
        <begin position="95"/>
        <end position="120"/>
    </location>
</feature>
<dbReference type="Gene3D" id="3.30.160.100">
    <property type="entry name" value="Ribosome hibernation promotion factor-like"/>
    <property type="match status" value="1"/>
</dbReference>
<dbReference type="OrthoDB" id="9782252at2"/>
<dbReference type="InterPro" id="IPR036567">
    <property type="entry name" value="RHF-like"/>
</dbReference>
<gene>
    <name evidence="2" type="ORF">EDC56_1602</name>
</gene>
<dbReference type="EMBL" id="RKHR01000004">
    <property type="protein sequence ID" value="ROS01174.1"/>
    <property type="molecule type" value="Genomic_DNA"/>
</dbReference>
<dbReference type="RefSeq" id="WP_123711997.1">
    <property type="nucleotide sequence ID" value="NZ_RKHR01000004.1"/>
</dbReference>
<dbReference type="InterPro" id="IPR003489">
    <property type="entry name" value="RHF/RaiA"/>
</dbReference>
<name>A0A3N2DMY8_9GAMM</name>
<protein>
    <submittedName>
        <fullName evidence="2">Ribosomal subunit interface protein</fullName>
    </submittedName>
</protein>
<keyword evidence="3" id="KW-1185">Reference proteome</keyword>
<comment type="caution">
    <text evidence="2">The sequence shown here is derived from an EMBL/GenBank/DDBJ whole genome shotgun (WGS) entry which is preliminary data.</text>
</comment>
<evidence type="ECO:0000313" key="3">
    <source>
        <dbReference type="Proteomes" id="UP000275394"/>
    </source>
</evidence>
<dbReference type="AlphaFoldDB" id="A0A3N2DMY8"/>
<dbReference type="Proteomes" id="UP000275394">
    <property type="component" value="Unassembled WGS sequence"/>
</dbReference>
<evidence type="ECO:0000313" key="2">
    <source>
        <dbReference type="EMBL" id="ROS01174.1"/>
    </source>
</evidence>
<evidence type="ECO:0000256" key="1">
    <source>
        <dbReference type="SAM" id="MobiDB-lite"/>
    </source>
</evidence>
<reference evidence="2 3" key="1">
    <citation type="submission" date="2018-11" db="EMBL/GenBank/DDBJ databases">
        <title>Genomic Encyclopedia of Type Strains, Phase IV (KMG-IV): sequencing the most valuable type-strain genomes for metagenomic binning, comparative biology and taxonomic classification.</title>
        <authorList>
            <person name="Goeker M."/>
        </authorList>
    </citation>
    <scope>NUCLEOTIDE SEQUENCE [LARGE SCALE GENOMIC DNA]</scope>
    <source>
        <strain evidence="2 3">DSM 100316</strain>
    </source>
</reference>
<dbReference type="Pfam" id="PF02482">
    <property type="entry name" value="Ribosomal_S30AE"/>
    <property type="match status" value="1"/>
</dbReference>
<organism evidence="2 3">
    <name type="scientific">Sinobacterium caligoides</name>
    <dbReference type="NCBI Taxonomy" id="933926"/>
    <lineage>
        <taxon>Bacteria</taxon>
        <taxon>Pseudomonadati</taxon>
        <taxon>Pseudomonadota</taxon>
        <taxon>Gammaproteobacteria</taxon>
        <taxon>Cellvibrionales</taxon>
        <taxon>Spongiibacteraceae</taxon>
        <taxon>Sinobacterium</taxon>
    </lineage>
</organism>
<dbReference type="SUPFAM" id="SSF69754">
    <property type="entry name" value="Ribosome binding protein Y (YfiA homologue)"/>
    <property type="match status" value="1"/>
</dbReference>
<proteinExistence type="predicted"/>
<feature type="compositionally biased region" description="Acidic residues" evidence="1">
    <location>
        <begin position="109"/>
        <end position="120"/>
    </location>
</feature>
<accession>A0A3N2DMY8</accession>
<sequence length="120" mass="13483">MQKQLQLVFNHVESSDGLKELAATLLEKIESLNSDITSCHIVFAAEPNHQFSVTIEMQAMHNAFESTATDADAYSALRQAFKKLNRILQDHSGKLRASRYDSEQPVVEEPYDTDQEEAVA</sequence>